<dbReference type="EMBL" id="MIJE01000034">
    <property type="protein sequence ID" value="OEF95868.1"/>
    <property type="molecule type" value="Genomic_DNA"/>
</dbReference>
<dbReference type="Gene3D" id="2.40.30.170">
    <property type="match status" value="1"/>
</dbReference>
<dbReference type="SUPFAM" id="SSF111369">
    <property type="entry name" value="HlyD-like secretion proteins"/>
    <property type="match status" value="1"/>
</dbReference>
<evidence type="ECO:0000313" key="4">
    <source>
        <dbReference type="Proteomes" id="UP000094296"/>
    </source>
</evidence>
<dbReference type="RefSeq" id="WP_069644140.1">
    <property type="nucleotide sequence ID" value="NZ_MIJE01000034.1"/>
</dbReference>
<proteinExistence type="predicted"/>
<keyword evidence="2" id="KW-0812">Transmembrane</keyword>
<keyword evidence="2" id="KW-1133">Transmembrane helix</keyword>
<keyword evidence="1" id="KW-0175">Coiled coil</keyword>
<dbReference type="PANTHER" id="PTHR30469:SF15">
    <property type="entry name" value="HLYD FAMILY OF SECRETION PROTEINS"/>
    <property type="match status" value="1"/>
</dbReference>
<evidence type="ECO:0000256" key="1">
    <source>
        <dbReference type="SAM" id="Coils"/>
    </source>
</evidence>
<gene>
    <name evidence="3" type="ORF">BHF68_10765</name>
</gene>
<organism evidence="3 4">
    <name type="scientific">Desulfuribacillus alkaliarsenatis</name>
    <dbReference type="NCBI Taxonomy" id="766136"/>
    <lineage>
        <taxon>Bacteria</taxon>
        <taxon>Bacillati</taxon>
        <taxon>Bacillota</taxon>
        <taxon>Desulfuribacillia</taxon>
        <taxon>Desulfuribacillales</taxon>
        <taxon>Desulfuribacillaceae</taxon>
        <taxon>Desulfuribacillus</taxon>
    </lineage>
</organism>
<protein>
    <submittedName>
        <fullName evidence="3">Uncharacterized protein</fullName>
    </submittedName>
</protein>
<dbReference type="GO" id="GO:0015562">
    <property type="term" value="F:efflux transmembrane transporter activity"/>
    <property type="evidence" value="ECO:0007669"/>
    <property type="project" value="TreeGrafter"/>
</dbReference>
<dbReference type="Gene3D" id="2.40.420.20">
    <property type="match status" value="1"/>
</dbReference>
<dbReference type="Gene3D" id="1.10.287.470">
    <property type="entry name" value="Helix hairpin bin"/>
    <property type="match status" value="1"/>
</dbReference>
<accession>A0A1E5FZJ1</accession>
<evidence type="ECO:0000313" key="3">
    <source>
        <dbReference type="EMBL" id="OEF95868.1"/>
    </source>
</evidence>
<dbReference type="Proteomes" id="UP000094296">
    <property type="component" value="Unassembled WGS sequence"/>
</dbReference>
<name>A0A1E5FZJ1_9FIRM</name>
<dbReference type="GO" id="GO:1990281">
    <property type="term" value="C:efflux pump complex"/>
    <property type="evidence" value="ECO:0007669"/>
    <property type="project" value="TreeGrafter"/>
</dbReference>
<dbReference type="Gene3D" id="2.40.50.100">
    <property type="match status" value="1"/>
</dbReference>
<feature type="transmembrane region" description="Helical" evidence="2">
    <location>
        <begin position="7"/>
        <end position="23"/>
    </location>
</feature>
<feature type="coiled-coil region" evidence="1">
    <location>
        <begin position="89"/>
        <end position="187"/>
    </location>
</feature>
<keyword evidence="2" id="KW-0472">Membrane</keyword>
<dbReference type="AlphaFoldDB" id="A0A1E5FZJ1"/>
<comment type="caution">
    <text evidence="3">The sequence shown here is derived from an EMBL/GenBank/DDBJ whole genome shotgun (WGS) entry which is preliminary data.</text>
</comment>
<evidence type="ECO:0000256" key="2">
    <source>
        <dbReference type="SAM" id="Phobius"/>
    </source>
</evidence>
<sequence>MKKFIKWTFFIVILGLGAGYMYWQSIQPLAVETLAVSYQDIEQVIEEEAVVAAIREQSVFALAQGKVENVSFEVGKPVKQGQLLFSISNRELEFQVAQLRAQLVALDGQEQQMYPELRPSRIQQQELAIEDALMRYEIAKEDYERIKALYEAGAISYEAYQQADRAVTTLRHAVIQQEQALEALKDEFIPLPGISEQFAGQRESIEAQIAMAEYLLSQSRVYAPFSGVVKEKRIENNMVVHPGFEAAILFADNQYELETYILTKDMIDIYLGMPVTIIQERARGDIEFVGEVVRIAPVAVETVSALGLRESRIKVTIGIDQEQIPDTVELRPGYRFDVKFVTHREENRIVLPKTSLFKYQGTDAIWVINNDIAEIKKVNTGFETSDRVVIETGLVSGDRIIRNPRFDNLREGIEVVEKEN</sequence>
<dbReference type="PANTHER" id="PTHR30469">
    <property type="entry name" value="MULTIDRUG RESISTANCE PROTEIN MDTA"/>
    <property type="match status" value="1"/>
</dbReference>
<reference evidence="3 4" key="1">
    <citation type="submission" date="2016-09" db="EMBL/GenBank/DDBJ databases">
        <title>Draft genome sequence for the type strain of Desulfuribacillus alkaliarsenatis AHT28, an obligately anaerobic, sulfidogenic bacterium isolated from Russian soda lake sediments.</title>
        <authorList>
            <person name="Abin C.A."/>
            <person name="Hollibaugh J.T."/>
        </authorList>
    </citation>
    <scope>NUCLEOTIDE SEQUENCE [LARGE SCALE GENOMIC DNA]</scope>
    <source>
        <strain evidence="3 4">AHT28</strain>
    </source>
</reference>
<dbReference type="OrthoDB" id="11589at2"/>
<dbReference type="STRING" id="766136.BHF68_10765"/>
<keyword evidence="4" id="KW-1185">Reference proteome</keyword>